<protein>
    <submittedName>
        <fullName evidence="1">Uncharacterized protein</fullName>
    </submittedName>
</protein>
<proteinExistence type="predicted"/>
<gene>
    <name evidence="1" type="ORF">B0X69_02330</name>
</gene>
<comment type="caution">
    <text evidence="1">The sequence shown here is derived from an EMBL/GenBank/DDBJ whole genome shotgun (WGS) entry which is preliminary data.</text>
</comment>
<evidence type="ECO:0000313" key="1">
    <source>
        <dbReference type="EMBL" id="OOQ33722.1"/>
    </source>
</evidence>
<dbReference type="InterPro" id="IPR025217">
    <property type="entry name" value="DUF3944"/>
</dbReference>
<dbReference type="Proteomes" id="UP000319468">
    <property type="component" value="Unassembled WGS sequence"/>
</dbReference>
<accession>A0A2A6T517</accession>
<organism evidence="1 2">
    <name type="scientific">Helicobacter pylori</name>
    <name type="common">Campylobacter pylori</name>
    <dbReference type="NCBI Taxonomy" id="210"/>
    <lineage>
        <taxon>Bacteria</taxon>
        <taxon>Pseudomonadati</taxon>
        <taxon>Campylobacterota</taxon>
        <taxon>Epsilonproteobacteria</taxon>
        <taxon>Campylobacterales</taxon>
        <taxon>Helicobacteraceae</taxon>
        <taxon>Helicobacter</taxon>
    </lineage>
</organism>
<dbReference type="EMBL" id="MUPM01000158">
    <property type="protein sequence ID" value="OOQ33722.1"/>
    <property type="molecule type" value="Genomic_DNA"/>
</dbReference>
<sequence>MAYRLDSDLAFLRRLSSNDLKDLFNALVYDEDGALRMNEELTSSTEYKRYGSDYAKYPTRIAEELQCYGGNTFINFLETKGSYTKRFCAMRAIIWILITMKNLQPL</sequence>
<dbReference type="AlphaFoldDB" id="A0A2A6T517"/>
<reference evidence="1 2" key="1">
    <citation type="journal article" date="2017" name="Front. Cell. Infect. Microbiol.">
        <title>Whole Genome Sequence and Phylogenetic Analysis Show Helicobacter pylori Strains from Latin America Have Followed a Unique Evolution Pathway.</title>
        <authorList>
            <person name="Munoz-Ramirez Z.Y."/>
            <person name="Mendez-Tenorio A."/>
            <person name="Kato I."/>
            <person name="Bravo M.M."/>
            <person name="Rizzato C."/>
            <person name="Thorell K."/>
            <person name="Torres R.C."/>
            <person name="Aviles-Jimenez F."/>
            <person name="Camorlinga M."/>
            <person name="Canzian F."/>
            <person name="Torres J."/>
        </authorList>
    </citation>
    <scope>NUCLEOTIDE SEQUENCE [LARGE SCALE GENOMIC DNA]</scope>
    <source>
        <strain evidence="1 2">CM22347</strain>
    </source>
</reference>
<name>A0A2A6T517_HELPX</name>
<evidence type="ECO:0000313" key="2">
    <source>
        <dbReference type="Proteomes" id="UP000319468"/>
    </source>
</evidence>
<dbReference type="Pfam" id="PF13099">
    <property type="entry name" value="DUF3944"/>
    <property type="match status" value="1"/>
</dbReference>